<dbReference type="Pfam" id="PF23559">
    <property type="entry name" value="WHD_DRP"/>
    <property type="match status" value="1"/>
</dbReference>
<dbReference type="FunFam" id="1.10.10.10:FF:000322">
    <property type="entry name" value="Probable disease resistance protein At1g63360"/>
    <property type="match status" value="1"/>
</dbReference>
<proteinExistence type="predicted"/>
<dbReference type="Pfam" id="PF23598">
    <property type="entry name" value="LRR_14"/>
    <property type="match status" value="1"/>
</dbReference>
<protein>
    <recommendedName>
        <fullName evidence="6">NB-ARC domain-containing protein</fullName>
    </recommendedName>
</protein>
<reference evidence="5" key="1">
    <citation type="submission" date="2014-09" db="EMBL/GenBank/DDBJ databases">
        <authorList>
            <person name="Magalhaes I.L.F."/>
            <person name="Oliveira U."/>
            <person name="Santos F.R."/>
            <person name="Vidigal T.H.D.A."/>
            <person name="Brescovit A.D."/>
            <person name="Santos A.J."/>
        </authorList>
    </citation>
    <scope>NUCLEOTIDE SEQUENCE</scope>
    <source>
        <tissue evidence="5">Shoot tissue taken approximately 20 cm above the soil surface</tissue>
    </source>
</reference>
<name>A0A0A9DCE7_ARUDO</name>
<dbReference type="AlphaFoldDB" id="A0A0A9DCE7"/>
<dbReference type="InterPro" id="IPR044974">
    <property type="entry name" value="Disease_R_plants"/>
</dbReference>
<dbReference type="GO" id="GO:0042742">
    <property type="term" value="P:defense response to bacterium"/>
    <property type="evidence" value="ECO:0007669"/>
    <property type="project" value="UniProtKB-ARBA"/>
</dbReference>
<dbReference type="InterPro" id="IPR058922">
    <property type="entry name" value="WHD_DRP"/>
</dbReference>
<evidence type="ECO:0000313" key="5">
    <source>
        <dbReference type="EMBL" id="JAD84363.1"/>
    </source>
</evidence>
<dbReference type="PANTHER" id="PTHR23155">
    <property type="entry name" value="DISEASE RESISTANCE PROTEIN RP"/>
    <property type="match status" value="1"/>
</dbReference>
<keyword evidence="1" id="KW-0677">Repeat</keyword>
<dbReference type="Gene3D" id="1.10.10.10">
    <property type="entry name" value="Winged helix-like DNA-binding domain superfamily/Winged helix DNA-binding domain"/>
    <property type="match status" value="1"/>
</dbReference>
<dbReference type="GO" id="GO:0002758">
    <property type="term" value="P:innate immune response-activating signaling pathway"/>
    <property type="evidence" value="ECO:0007669"/>
    <property type="project" value="UniProtKB-ARBA"/>
</dbReference>
<organism evidence="5">
    <name type="scientific">Arundo donax</name>
    <name type="common">Giant reed</name>
    <name type="synonym">Donax arundinaceus</name>
    <dbReference type="NCBI Taxonomy" id="35708"/>
    <lineage>
        <taxon>Eukaryota</taxon>
        <taxon>Viridiplantae</taxon>
        <taxon>Streptophyta</taxon>
        <taxon>Embryophyta</taxon>
        <taxon>Tracheophyta</taxon>
        <taxon>Spermatophyta</taxon>
        <taxon>Magnoliopsida</taxon>
        <taxon>Liliopsida</taxon>
        <taxon>Poales</taxon>
        <taxon>Poaceae</taxon>
        <taxon>PACMAD clade</taxon>
        <taxon>Arundinoideae</taxon>
        <taxon>Arundineae</taxon>
        <taxon>Arundo</taxon>
    </lineage>
</organism>
<feature type="domain" description="Disease resistance R13L4/SHOC-2-like LRR" evidence="4">
    <location>
        <begin position="168"/>
        <end position="328"/>
    </location>
</feature>
<evidence type="ECO:0000259" key="4">
    <source>
        <dbReference type="Pfam" id="PF23598"/>
    </source>
</evidence>
<evidence type="ECO:0000259" key="3">
    <source>
        <dbReference type="Pfam" id="PF23559"/>
    </source>
</evidence>
<reference evidence="5" key="2">
    <citation type="journal article" date="2015" name="Data Brief">
        <title>Shoot transcriptome of the giant reed, Arundo donax.</title>
        <authorList>
            <person name="Barrero R.A."/>
            <person name="Guerrero F.D."/>
            <person name="Moolhuijzen P."/>
            <person name="Goolsby J.A."/>
            <person name="Tidwell J."/>
            <person name="Bellgard S.E."/>
            <person name="Bellgard M.I."/>
        </authorList>
    </citation>
    <scope>NUCLEOTIDE SEQUENCE</scope>
    <source>
        <tissue evidence="5">Shoot tissue taken approximately 20 cm above the soil surface</tissue>
    </source>
</reference>
<dbReference type="InterPro" id="IPR036388">
    <property type="entry name" value="WH-like_DNA-bd_sf"/>
</dbReference>
<evidence type="ECO:0000256" key="1">
    <source>
        <dbReference type="ARBA" id="ARBA00022737"/>
    </source>
</evidence>
<feature type="domain" description="Disease resistance protein winged helix" evidence="3">
    <location>
        <begin position="51"/>
        <end position="120"/>
    </location>
</feature>
<dbReference type="InterPro" id="IPR032675">
    <property type="entry name" value="LRR_dom_sf"/>
</dbReference>
<accession>A0A0A9DCE7</accession>
<dbReference type="PANTHER" id="PTHR23155:SF909">
    <property type="entry name" value="OS11G0673900 PROTEIN"/>
    <property type="match status" value="1"/>
</dbReference>
<dbReference type="SUPFAM" id="SSF52058">
    <property type="entry name" value="L domain-like"/>
    <property type="match status" value="1"/>
</dbReference>
<sequence>MKEKTEVEWRKILSNDAWSINKLPTELRGALYLSYSQLPQNLKQCFLYCALYPEQWMMHRDVLVRLWIAESFIEKQENQPMEDTAEEYYYELIARNILLPDPNYFDQVECKMQDLLRQLAYHLSKEECFLGDPQSLEGETTSKLRRVSVVTDKGSVVLPILGSQQFRVRTLINFCDKSLKVVDLTFKRLPYARVLDLSGLSVQKIPHYIGSLIHLRLLDLSGTSIICLPDSIGSLKNLQVLNLQGCDALHCLPLGITQLCNLRHFGLDRTPITKVPNGIGNLKFLNDIEGFLVGGGSDNGTMQDGWKLEELDPLLQLRQLYMIKLERAAPCSTNSMLIDKKYLKLLHLRCTGRTDETYSEQDVSNIEKIF</sequence>
<dbReference type="Gene3D" id="3.80.10.10">
    <property type="entry name" value="Ribonuclease Inhibitor"/>
    <property type="match status" value="1"/>
</dbReference>
<dbReference type="EMBL" id="GBRH01213532">
    <property type="protein sequence ID" value="JAD84363.1"/>
    <property type="molecule type" value="Transcribed_RNA"/>
</dbReference>
<evidence type="ECO:0008006" key="6">
    <source>
        <dbReference type="Google" id="ProtNLM"/>
    </source>
</evidence>
<keyword evidence="2" id="KW-0611">Plant defense</keyword>
<evidence type="ECO:0000256" key="2">
    <source>
        <dbReference type="ARBA" id="ARBA00022821"/>
    </source>
</evidence>
<dbReference type="GO" id="GO:0009626">
    <property type="term" value="P:plant-type hypersensitive response"/>
    <property type="evidence" value="ECO:0007669"/>
    <property type="project" value="UniProtKB-ARBA"/>
</dbReference>
<dbReference type="InterPro" id="IPR055414">
    <property type="entry name" value="LRR_R13L4/SHOC2-like"/>
</dbReference>